<evidence type="ECO:0000313" key="3">
    <source>
        <dbReference type="Proteomes" id="UP000600918"/>
    </source>
</evidence>
<dbReference type="Proteomes" id="UP000600918">
    <property type="component" value="Unassembled WGS sequence"/>
</dbReference>
<evidence type="ECO:0000313" key="2">
    <source>
        <dbReference type="EMBL" id="KAF7419953.1"/>
    </source>
</evidence>
<evidence type="ECO:0000256" key="1">
    <source>
        <dbReference type="SAM" id="MobiDB-lite"/>
    </source>
</evidence>
<proteinExistence type="predicted"/>
<organism evidence="2 3">
    <name type="scientific">Vespula pensylvanica</name>
    <name type="common">Western yellow jacket</name>
    <name type="synonym">Wasp</name>
    <dbReference type="NCBI Taxonomy" id="30213"/>
    <lineage>
        <taxon>Eukaryota</taxon>
        <taxon>Metazoa</taxon>
        <taxon>Ecdysozoa</taxon>
        <taxon>Arthropoda</taxon>
        <taxon>Hexapoda</taxon>
        <taxon>Insecta</taxon>
        <taxon>Pterygota</taxon>
        <taxon>Neoptera</taxon>
        <taxon>Endopterygota</taxon>
        <taxon>Hymenoptera</taxon>
        <taxon>Apocrita</taxon>
        <taxon>Aculeata</taxon>
        <taxon>Vespoidea</taxon>
        <taxon>Vespidae</taxon>
        <taxon>Vespinae</taxon>
        <taxon>Vespula</taxon>
    </lineage>
</organism>
<feature type="region of interest" description="Disordered" evidence="1">
    <location>
        <begin position="22"/>
        <end position="45"/>
    </location>
</feature>
<dbReference type="AlphaFoldDB" id="A0A834NWQ7"/>
<comment type="caution">
    <text evidence="2">The sequence shown here is derived from an EMBL/GenBank/DDBJ whole genome shotgun (WGS) entry which is preliminary data.</text>
</comment>
<reference evidence="2" key="1">
    <citation type="journal article" date="2020" name="G3 (Bethesda)">
        <title>High-Quality Assemblies for Three Invasive Social Wasps from the &lt;i&gt;Vespula&lt;/i&gt; Genus.</title>
        <authorList>
            <person name="Harrop T.W.R."/>
            <person name="Guhlin J."/>
            <person name="McLaughlin G.M."/>
            <person name="Permina E."/>
            <person name="Stockwell P."/>
            <person name="Gilligan J."/>
            <person name="Le Lec M.F."/>
            <person name="Gruber M.A.M."/>
            <person name="Quinn O."/>
            <person name="Lovegrove M."/>
            <person name="Duncan E.J."/>
            <person name="Remnant E.J."/>
            <person name="Van Eeckhoven J."/>
            <person name="Graham B."/>
            <person name="Knapp R.A."/>
            <person name="Langford K.W."/>
            <person name="Kronenberg Z."/>
            <person name="Press M.O."/>
            <person name="Eacker S.M."/>
            <person name="Wilson-Rankin E.E."/>
            <person name="Purcell J."/>
            <person name="Lester P.J."/>
            <person name="Dearden P.K."/>
        </authorList>
    </citation>
    <scope>NUCLEOTIDE SEQUENCE</scope>
    <source>
        <strain evidence="2">Volc-1</strain>
    </source>
</reference>
<dbReference type="EMBL" id="JACSDY010000009">
    <property type="protein sequence ID" value="KAF7419953.1"/>
    <property type="molecule type" value="Genomic_DNA"/>
</dbReference>
<protein>
    <submittedName>
        <fullName evidence="2">Uncharacterized protein</fullName>
    </submittedName>
</protein>
<keyword evidence="3" id="KW-1185">Reference proteome</keyword>
<accession>A0A834NWQ7</accession>
<gene>
    <name evidence="2" type="ORF">H0235_010250</name>
</gene>
<name>A0A834NWQ7_VESPE</name>
<sequence length="89" mass="10115">MMLVMAAIGISNENHVHGIEVAMKNGERRRRRRNEPMSSSSSSSSFAVYVVHARVFGSDEAKRSKLSVVIVRAIRKSSYFTYDRHEEGR</sequence>